<dbReference type="EMBL" id="NHTK01005065">
    <property type="protein sequence ID" value="PPQ83123.1"/>
    <property type="molecule type" value="Genomic_DNA"/>
</dbReference>
<dbReference type="AlphaFoldDB" id="A0A409WX72"/>
<dbReference type="InParanoid" id="A0A409WX72"/>
<gene>
    <name evidence="1" type="ORF">CVT24_012196</name>
</gene>
<protein>
    <submittedName>
        <fullName evidence="1">Uncharacterized protein</fullName>
    </submittedName>
</protein>
<keyword evidence="2" id="KW-1185">Reference proteome</keyword>
<accession>A0A409WX72</accession>
<comment type="caution">
    <text evidence="1">The sequence shown here is derived from an EMBL/GenBank/DDBJ whole genome shotgun (WGS) entry which is preliminary data.</text>
</comment>
<sequence>MVYIHAGYFITAKDAVAWLSKVPQYRDKGQTFAPVPDLFHFGGNQNNPPSSPEPGMDPKMILLTGYSGTWSEIYRGIRKSLKPIPHPTKTSEDGTLIRAFPPLAYITQHPDITTQLVVVIPIKSKIEQKANLKRFQYPKETETHRLFKTLISNRLEIPPERVHWIVDLRYSSDEKEESPLGAVRDNYVKDLSRIDLSIEPVSSNVVAAEMVVIDQHHQEHSVGHKKPFPFFSPITPDLFLPTTRPFTCFLRVRMKKGCTITKDDTTMQFRFHSILKEDGATKSEGPNAISELEEPSTRVFVVDCKPPVTSELPIIKKEPGDDEGEVFFLKFEICGELQVDSTIQLFVHEVCIKGGTDKSSGLVPRVKSFCIEV</sequence>
<dbReference type="Proteomes" id="UP000284842">
    <property type="component" value="Unassembled WGS sequence"/>
</dbReference>
<name>A0A409WX72_9AGAR</name>
<organism evidence="1 2">
    <name type="scientific">Panaeolus cyanescens</name>
    <dbReference type="NCBI Taxonomy" id="181874"/>
    <lineage>
        <taxon>Eukaryota</taxon>
        <taxon>Fungi</taxon>
        <taxon>Dikarya</taxon>
        <taxon>Basidiomycota</taxon>
        <taxon>Agaricomycotina</taxon>
        <taxon>Agaricomycetes</taxon>
        <taxon>Agaricomycetidae</taxon>
        <taxon>Agaricales</taxon>
        <taxon>Agaricineae</taxon>
        <taxon>Galeropsidaceae</taxon>
        <taxon>Panaeolus</taxon>
    </lineage>
</organism>
<evidence type="ECO:0000313" key="2">
    <source>
        <dbReference type="Proteomes" id="UP000284842"/>
    </source>
</evidence>
<reference evidence="1 2" key="1">
    <citation type="journal article" date="2018" name="Evol. Lett.">
        <title>Horizontal gene cluster transfer increased hallucinogenic mushroom diversity.</title>
        <authorList>
            <person name="Reynolds H.T."/>
            <person name="Vijayakumar V."/>
            <person name="Gluck-Thaler E."/>
            <person name="Korotkin H.B."/>
            <person name="Matheny P.B."/>
            <person name="Slot J.C."/>
        </authorList>
    </citation>
    <scope>NUCLEOTIDE SEQUENCE [LARGE SCALE GENOMIC DNA]</scope>
    <source>
        <strain evidence="1 2">2629</strain>
    </source>
</reference>
<evidence type="ECO:0000313" key="1">
    <source>
        <dbReference type="EMBL" id="PPQ83123.1"/>
    </source>
</evidence>
<proteinExistence type="predicted"/>